<evidence type="ECO:0000256" key="1">
    <source>
        <dbReference type="ARBA" id="ARBA00003831"/>
    </source>
</evidence>
<dbReference type="STRING" id="984486.A0A1E3QSC4"/>
<name>A0A1E3QSC4_9ASCO</name>
<dbReference type="OrthoDB" id="514292at2759"/>
<dbReference type="GO" id="GO:0004113">
    <property type="term" value="F:2',3'-cyclic-nucleotide 3'-phosphodiesterase activity"/>
    <property type="evidence" value="ECO:0007669"/>
    <property type="project" value="UniProtKB-EC"/>
</dbReference>
<sequence length="237" mass="26377">MAVALWLEPKKNSAMHDVLSALMDSLQSLFPDAPVFGPHITITSNLVVKNKTDVETVLRAAAVAMDTLKHQPSPDSSSEPNIGEGQISRSTHLITLEGFKVGKLFLDKLHFSVRKTAQLVSFAQIIRELYVLYPELVLHKVRTQSELDLVVLAGKEAALWALNEFHPHLSLIYSSTYPVNQALLRTVETRIKDALDIDVLDEFAKFNIGWNGGILRVMRCEGPVNEWEDLGSIDIHG</sequence>
<evidence type="ECO:0000313" key="6">
    <source>
        <dbReference type="Proteomes" id="UP000094336"/>
    </source>
</evidence>
<proteinExistence type="inferred from homology"/>
<organism evidence="5 6">
    <name type="scientific">Babjeviella inositovora NRRL Y-12698</name>
    <dbReference type="NCBI Taxonomy" id="984486"/>
    <lineage>
        <taxon>Eukaryota</taxon>
        <taxon>Fungi</taxon>
        <taxon>Dikarya</taxon>
        <taxon>Ascomycota</taxon>
        <taxon>Saccharomycotina</taxon>
        <taxon>Pichiomycetes</taxon>
        <taxon>Serinales incertae sedis</taxon>
        <taxon>Babjeviella</taxon>
    </lineage>
</organism>
<dbReference type="AlphaFoldDB" id="A0A1E3QSC4"/>
<dbReference type="Gene3D" id="3.90.1140.10">
    <property type="entry name" value="Cyclic phosphodiesterase"/>
    <property type="match status" value="1"/>
</dbReference>
<gene>
    <name evidence="5" type="ORF">BABINDRAFT_160809</name>
</gene>
<evidence type="ECO:0000256" key="2">
    <source>
        <dbReference type="ARBA" id="ARBA00006037"/>
    </source>
</evidence>
<dbReference type="Pfam" id="PF07823">
    <property type="entry name" value="CPDase"/>
    <property type="match status" value="1"/>
</dbReference>
<dbReference type="PANTHER" id="PTHR28141">
    <property type="entry name" value="2',3'-CYCLIC-NUCLEOTIDE 3'-PHOSPHODIESTERASE"/>
    <property type="match status" value="1"/>
</dbReference>
<comment type="similarity">
    <text evidence="2">Belongs to the 2H phosphoesterase superfamily. CPD1 family.</text>
</comment>
<dbReference type="InterPro" id="IPR012386">
    <property type="entry name" value="Cyclic-nucl_3Pdiesterase"/>
</dbReference>
<evidence type="ECO:0000256" key="4">
    <source>
        <dbReference type="ARBA" id="ARBA00014478"/>
    </source>
</evidence>
<evidence type="ECO:0000256" key="3">
    <source>
        <dbReference type="ARBA" id="ARBA00012317"/>
    </source>
</evidence>
<dbReference type="InterPro" id="IPR009097">
    <property type="entry name" value="Cyclic_Pdiesterase"/>
</dbReference>
<protein>
    <recommendedName>
        <fullName evidence="4">2',3'-cyclic-nucleotide 3'-phosphodiesterase</fullName>
        <ecNumber evidence="3">3.1.4.37</ecNumber>
    </recommendedName>
</protein>
<dbReference type="SUPFAM" id="SSF55144">
    <property type="entry name" value="LigT-like"/>
    <property type="match status" value="1"/>
</dbReference>
<keyword evidence="6" id="KW-1185">Reference proteome</keyword>
<dbReference type="EC" id="3.1.4.37" evidence="3"/>
<dbReference type="Proteomes" id="UP000094336">
    <property type="component" value="Unassembled WGS sequence"/>
</dbReference>
<dbReference type="GeneID" id="30146318"/>
<accession>A0A1E3QSC4</accession>
<dbReference type="GO" id="GO:0009187">
    <property type="term" value="P:cyclic nucleotide metabolic process"/>
    <property type="evidence" value="ECO:0007669"/>
    <property type="project" value="TreeGrafter"/>
</dbReference>
<dbReference type="EMBL" id="KV454429">
    <property type="protein sequence ID" value="ODQ80538.1"/>
    <property type="molecule type" value="Genomic_DNA"/>
</dbReference>
<evidence type="ECO:0000313" key="5">
    <source>
        <dbReference type="EMBL" id="ODQ80538.1"/>
    </source>
</evidence>
<comment type="function">
    <text evidence="1">Involved in the metabolism of ADP-ribose 1',2'-cyclic phosphate which is produced as a consequence of tRNA splicing.</text>
</comment>
<dbReference type="PANTHER" id="PTHR28141:SF1">
    <property type="entry name" value="2',3'-CYCLIC-NUCLEOTIDE 3'-PHOSPHODIESTERASE"/>
    <property type="match status" value="1"/>
</dbReference>
<reference evidence="6" key="1">
    <citation type="submission" date="2016-05" db="EMBL/GenBank/DDBJ databases">
        <title>Comparative genomics of biotechnologically important yeasts.</title>
        <authorList>
            <consortium name="DOE Joint Genome Institute"/>
            <person name="Riley R."/>
            <person name="Haridas S."/>
            <person name="Wolfe K.H."/>
            <person name="Lopes M.R."/>
            <person name="Hittinger C.T."/>
            <person name="Goker M."/>
            <person name="Salamov A."/>
            <person name="Wisecaver J."/>
            <person name="Long T.M."/>
            <person name="Aerts A.L."/>
            <person name="Barry K."/>
            <person name="Choi C."/>
            <person name="Clum A."/>
            <person name="Coughlan A.Y."/>
            <person name="Deshpande S."/>
            <person name="Douglass A.P."/>
            <person name="Hanson S.J."/>
            <person name="Klenk H.-P."/>
            <person name="Labutti K."/>
            <person name="Lapidus A."/>
            <person name="Lindquist E."/>
            <person name="Lipzen A."/>
            <person name="Meier-Kolthoff J.P."/>
            <person name="Ohm R.A."/>
            <person name="Otillar R.P."/>
            <person name="Pangilinan J."/>
            <person name="Peng Y."/>
            <person name="Rokas A."/>
            <person name="Rosa C.A."/>
            <person name="Scheuner C."/>
            <person name="Sibirny A.A."/>
            <person name="Slot J.C."/>
            <person name="Stielow J.B."/>
            <person name="Sun H."/>
            <person name="Kurtzman C.P."/>
            <person name="Blackwell M."/>
            <person name="Grigoriev I.V."/>
            <person name="Jeffries T.W."/>
        </authorList>
    </citation>
    <scope>NUCLEOTIDE SEQUENCE [LARGE SCALE GENOMIC DNA]</scope>
    <source>
        <strain evidence="6">NRRL Y-12698</strain>
    </source>
</reference>
<dbReference type="RefSeq" id="XP_018985866.1">
    <property type="nucleotide sequence ID" value="XM_019128465.1"/>
</dbReference>